<evidence type="ECO:0000256" key="3">
    <source>
        <dbReference type="ARBA" id="ARBA00023163"/>
    </source>
</evidence>
<dbReference type="InterPro" id="IPR056067">
    <property type="entry name" value="DUF7650"/>
</dbReference>
<dbReference type="STRING" id="337451.A0A3S3N8V6"/>
<feature type="region of interest" description="Disordered" evidence="5">
    <location>
        <begin position="651"/>
        <end position="688"/>
    </location>
</feature>
<keyword evidence="2" id="KW-0805">Transcription regulation</keyword>
<evidence type="ECO:0000256" key="2">
    <source>
        <dbReference type="ARBA" id="ARBA00023015"/>
    </source>
</evidence>
<feature type="compositionally biased region" description="Polar residues" evidence="5">
    <location>
        <begin position="828"/>
        <end position="837"/>
    </location>
</feature>
<dbReference type="InterPro" id="IPR057712">
    <property type="entry name" value="DUF7952"/>
</dbReference>
<keyword evidence="4" id="KW-0539">Nucleus</keyword>
<gene>
    <name evidence="7" type="ORF">CKAN_02397500</name>
</gene>
<dbReference type="AlphaFoldDB" id="A0A3S3N8V6"/>
<feature type="domain" description="SANT" evidence="6">
    <location>
        <begin position="206"/>
        <end position="258"/>
    </location>
</feature>
<keyword evidence="8" id="KW-1185">Reference proteome</keyword>
<keyword evidence="3" id="KW-0804">Transcription</keyword>
<dbReference type="EMBL" id="QPKB01000011">
    <property type="protein sequence ID" value="RWR94670.1"/>
    <property type="molecule type" value="Genomic_DNA"/>
</dbReference>
<dbReference type="PANTHER" id="PTHR13859:SF11">
    <property type="entry name" value="GRUNGE, ISOFORM J"/>
    <property type="match status" value="1"/>
</dbReference>
<feature type="compositionally biased region" description="Polar residues" evidence="5">
    <location>
        <begin position="895"/>
        <end position="905"/>
    </location>
</feature>
<feature type="compositionally biased region" description="Polar residues" evidence="5">
    <location>
        <begin position="663"/>
        <end position="672"/>
    </location>
</feature>
<feature type="compositionally biased region" description="Polar residues" evidence="5">
    <location>
        <begin position="494"/>
        <end position="505"/>
    </location>
</feature>
<feature type="region of interest" description="Disordered" evidence="5">
    <location>
        <begin position="886"/>
        <end position="974"/>
    </location>
</feature>
<dbReference type="GO" id="GO:0005634">
    <property type="term" value="C:nucleus"/>
    <property type="evidence" value="ECO:0007669"/>
    <property type="project" value="UniProtKB-SubCell"/>
</dbReference>
<feature type="region of interest" description="Disordered" evidence="5">
    <location>
        <begin position="489"/>
        <end position="510"/>
    </location>
</feature>
<dbReference type="InterPro" id="IPR009057">
    <property type="entry name" value="Homeodomain-like_sf"/>
</dbReference>
<dbReference type="Proteomes" id="UP000283530">
    <property type="component" value="Unassembled WGS sequence"/>
</dbReference>
<comment type="subcellular location">
    <subcellularLocation>
        <location evidence="1">Nucleus</location>
    </subcellularLocation>
</comment>
<evidence type="ECO:0000313" key="7">
    <source>
        <dbReference type="EMBL" id="RWR94670.1"/>
    </source>
</evidence>
<comment type="caution">
    <text evidence="7">The sequence shown here is derived from an EMBL/GenBank/DDBJ whole genome shotgun (WGS) entry which is preliminary data.</text>
</comment>
<dbReference type="InterPro" id="IPR017884">
    <property type="entry name" value="SANT_dom"/>
</dbReference>
<sequence>MEMDSVEANHKHWLEDTSSHHLLSPSSPDINDIYRDPELTPRVGDQYQVEIPSLMPELDRLKLKQSATNAEAIVDCSTIRLPVPVMWVNDVVDLSKYTQSGCIKNTTKLVVSENNNEIRTNRKRSRADQYAVDISDHNATVPEDSMPKLEFLDDGLDNGKGLGLSKCHENPMYSNHMELDSSLPQYKKSYLKQKCESTDYFPVPGSLGGSWSDIEQESFLLGLYIFGKDLVQVKKFVESKRMGDILSLYYGQFYRSERHRRWSECQKMKRKCIHGQRIFTGWRQQELLSRLLPRVSEECKSTLLEVSRTFGEGKVTLEEYVSILKGSVGLNALVEAIAIGKGKHDLTGNVMEPTKTNHVSSTRPDIPVGKACSSLTSTDIIKFLTGDFRLSKARSNDLFWEAVWPRLLARGWHSEQPKNYGYVGSKHSLVFLIPGIKKFSRRKLVKGNHYFDSISDVLNKVASDPKLLELEAEAVNGIIRVKEENGLDVDAKSDQTGPSDLQQPSYLRPKVPNCNSEVMKFTVVDTSLASGEPYKIRELRSLPIDGAHSSSPAGVSSKSDSYSSEEQVNETKSADALLLNDQEESCPTIADDNKLGNSMNCMPTTGVPSDLSSYLSTLSKQHMLMDGSDSGVMVMDNHNDGKRMKCQFRRRTKSGRPDYLSPTPKQQRLNGRNHTESKCHTSNFSLGPQLKEEPTLKQQRLNACNHTESKHHTSNVIVGPQLNEDPVHQTFSLEVSDIMVAEGGPLQQKVPAGSSGKCSPDESIECVLSENCFDASTTCEVVSSHEEPQPQAFIDLNIPHAPPDLGTGEPFNAEESDSIDDSKVASFPSETNQQPLGSLAVDTSNAMDGAHPSVTNARRQSTRNRPLTIRVLESLECGFFTTRRRGRGATKALSRRNTTPRSSRQQSHDHGGVSENPTTNSGIAAADSIDSKVEGVDEECSSYMSMLDKPQIQSGRKEDHDLLGVPLNDLSAAN</sequence>
<dbReference type="Pfam" id="PF24662">
    <property type="entry name" value="DUF7650"/>
    <property type="match status" value="1"/>
</dbReference>
<dbReference type="GO" id="GO:0003714">
    <property type="term" value="F:transcription corepressor activity"/>
    <property type="evidence" value="ECO:0007669"/>
    <property type="project" value="TreeGrafter"/>
</dbReference>
<evidence type="ECO:0000256" key="5">
    <source>
        <dbReference type="SAM" id="MobiDB-lite"/>
    </source>
</evidence>
<dbReference type="PANTHER" id="PTHR13859">
    <property type="entry name" value="ATROPHIN-RELATED"/>
    <property type="match status" value="1"/>
</dbReference>
<evidence type="ECO:0000256" key="1">
    <source>
        <dbReference type="ARBA" id="ARBA00004123"/>
    </source>
</evidence>
<reference evidence="7 8" key="1">
    <citation type="journal article" date="2019" name="Nat. Plants">
        <title>Stout camphor tree genome fills gaps in understanding of flowering plant genome evolution.</title>
        <authorList>
            <person name="Chaw S.M."/>
            <person name="Liu Y.C."/>
            <person name="Wu Y.W."/>
            <person name="Wang H.Y."/>
            <person name="Lin C.I."/>
            <person name="Wu C.S."/>
            <person name="Ke H.M."/>
            <person name="Chang L.Y."/>
            <person name="Hsu C.Y."/>
            <person name="Yang H.T."/>
            <person name="Sudianto E."/>
            <person name="Hsu M.H."/>
            <person name="Wu K.P."/>
            <person name="Wang L.N."/>
            <person name="Leebens-Mack J.H."/>
            <person name="Tsai I.J."/>
        </authorList>
    </citation>
    <scope>NUCLEOTIDE SEQUENCE [LARGE SCALE GENOMIC DNA]</scope>
    <source>
        <strain evidence="8">cv. Chaw 1501</strain>
        <tissue evidence="7">Young leaves</tissue>
    </source>
</reference>
<evidence type="ECO:0000313" key="8">
    <source>
        <dbReference type="Proteomes" id="UP000283530"/>
    </source>
</evidence>
<dbReference type="SUPFAM" id="SSF46689">
    <property type="entry name" value="Homeodomain-like"/>
    <property type="match status" value="1"/>
</dbReference>
<evidence type="ECO:0000259" key="6">
    <source>
        <dbReference type="PROSITE" id="PS51293"/>
    </source>
</evidence>
<dbReference type="PROSITE" id="PS51293">
    <property type="entry name" value="SANT"/>
    <property type="match status" value="1"/>
</dbReference>
<proteinExistence type="predicted"/>
<evidence type="ECO:0000256" key="4">
    <source>
        <dbReference type="ARBA" id="ARBA00023242"/>
    </source>
</evidence>
<feature type="region of interest" description="Disordered" evidence="5">
    <location>
        <begin position="545"/>
        <end position="572"/>
    </location>
</feature>
<feature type="region of interest" description="Disordered" evidence="5">
    <location>
        <begin position="800"/>
        <end position="837"/>
    </location>
</feature>
<dbReference type="Pfam" id="PF25826">
    <property type="entry name" value="DUF7952"/>
    <property type="match status" value="1"/>
</dbReference>
<name>A0A3S3N8V6_9MAGN</name>
<organism evidence="7 8">
    <name type="scientific">Cinnamomum micranthum f. kanehirae</name>
    <dbReference type="NCBI Taxonomy" id="337451"/>
    <lineage>
        <taxon>Eukaryota</taxon>
        <taxon>Viridiplantae</taxon>
        <taxon>Streptophyta</taxon>
        <taxon>Embryophyta</taxon>
        <taxon>Tracheophyta</taxon>
        <taxon>Spermatophyta</taxon>
        <taxon>Magnoliopsida</taxon>
        <taxon>Magnoliidae</taxon>
        <taxon>Laurales</taxon>
        <taxon>Lauraceae</taxon>
        <taxon>Cinnamomum</taxon>
    </lineage>
</organism>
<protein>
    <submittedName>
        <fullName evidence="7">SANT domain-containing protein</fullName>
    </submittedName>
</protein>
<dbReference type="OrthoDB" id="1634742at2759"/>
<accession>A0A3S3N8V6</accession>